<evidence type="ECO:0000313" key="1">
    <source>
        <dbReference type="EMBL" id="GGD68518.1"/>
    </source>
</evidence>
<evidence type="ECO:0008006" key="3">
    <source>
        <dbReference type="Google" id="ProtNLM"/>
    </source>
</evidence>
<comment type="caution">
    <text evidence="1">The sequence shown here is derived from an EMBL/GenBank/DDBJ whole genome shotgun (WGS) entry which is preliminary data.</text>
</comment>
<reference evidence="1" key="2">
    <citation type="submission" date="2020-09" db="EMBL/GenBank/DDBJ databases">
        <authorList>
            <person name="Sun Q."/>
            <person name="Zhou Y."/>
        </authorList>
    </citation>
    <scope>NUCLEOTIDE SEQUENCE</scope>
    <source>
        <strain evidence="1">CGMCC 1.15958</strain>
    </source>
</reference>
<gene>
    <name evidence="1" type="ORF">GCM10011514_35790</name>
</gene>
<dbReference type="RefSeq" id="WP_188767920.1">
    <property type="nucleotide sequence ID" value="NZ_BMKK01000007.1"/>
</dbReference>
<dbReference type="EMBL" id="BMKK01000007">
    <property type="protein sequence ID" value="GGD68518.1"/>
    <property type="molecule type" value="Genomic_DNA"/>
</dbReference>
<accession>A0A917DUJ6</accession>
<dbReference type="AlphaFoldDB" id="A0A917DUJ6"/>
<evidence type="ECO:0000313" key="2">
    <source>
        <dbReference type="Proteomes" id="UP000609064"/>
    </source>
</evidence>
<dbReference type="InterPro" id="IPR029470">
    <property type="entry name" value="PDDEXK_4"/>
</dbReference>
<protein>
    <recommendedName>
        <fullName evidence="3">PD-(D/E)XK nuclease superfamily protein</fullName>
    </recommendedName>
</protein>
<organism evidence="1 2">
    <name type="scientific">Emticicia aquatilis</name>
    <dbReference type="NCBI Taxonomy" id="1537369"/>
    <lineage>
        <taxon>Bacteria</taxon>
        <taxon>Pseudomonadati</taxon>
        <taxon>Bacteroidota</taxon>
        <taxon>Cytophagia</taxon>
        <taxon>Cytophagales</taxon>
        <taxon>Leadbetterellaceae</taxon>
        <taxon>Emticicia</taxon>
    </lineage>
</organism>
<dbReference type="Pfam" id="PF14281">
    <property type="entry name" value="PDDEXK_4"/>
    <property type="match status" value="1"/>
</dbReference>
<keyword evidence="2" id="KW-1185">Reference proteome</keyword>
<sequence length="357" mass="42098">MTEYNTQFKDLLENPILKETTTPKEPNILAIGRGVKELTISNLYAYFLDPKESHGLSTLFLDALKELVGLETDFDLTTISIHREVHHQKKYIDIIIRDASNLILIENKLFADIYNNLEVYESYDSEKRGKYLILSVVKYYEKIREWQVSTHQQLFQIIEKKFEILTPKLSTRQSENFQTFIDILKKQYSIVENLTEKLAFLSNNNEQIINLFRLVNEVKSSYLQQVSSIVRSTLDKQIKVTIERNASMNFKIKDKSFYGYVFFNDENTNQLLISLWIAGSEHWYKEWHKENSGIFSELVNEYRNSGKLMVAKEKNNGRDWTSTFYQVYEINKPDFEINFTQSVKEVWQPLITALQNL</sequence>
<proteinExistence type="predicted"/>
<reference evidence="1" key="1">
    <citation type="journal article" date="2014" name="Int. J. Syst. Evol. Microbiol.">
        <title>Complete genome sequence of Corynebacterium casei LMG S-19264T (=DSM 44701T), isolated from a smear-ripened cheese.</title>
        <authorList>
            <consortium name="US DOE Joint Genome Institute (JGI-PGF)"/>
            <person name="Walter F."/>
            <person name="Albersmeier A."/>
            <person name="Kalinowski J."/>
            <person name="Ruckert C."/>
        </authorList>
    </citation>
    <scope>NUCLEOTIDE SEQUENCE</scope>
    <source>
        <strain evidence="1">CGMCC 1.15958</strain>
    </source>
</reference>
<dbReference type="Proteomes" id="UP000609064">
    <property type="component" value="Unassembled WGS sequence"/>
</dbReference>
<name>A0A917DUJ6_9BACT</name>